<dbReference type="NCBIfam" id="TIGR00166">
    <property type="entry name" value="S6"/>
    <property type="match status" value="1"/>
</dbReference>
<evidence type="ECO:0000256" key="1">
    <source>
        <dbReference type="ARBA" id="ARBA00009512"/>
    </source>
</evidence>
<keyword evidence="2 8" id="KW-0699">rRNA-binding</keyword>
<evidence type="ECO:0000256" key="8">
    <source>
        <dbReference type="HAMAP-Rule" id="MF_00360"/>
    </source>
</evidence>
<dbReference type="CDD" id="cd00473">
    <property type="entry name" value="bS6"/>
    <property type="match status" value="1"/>
</dbReference>
<keyword evidence="3 8" id="KW-0694">RNA-binding</keyword>
<dbReference type="InterPro" id="IPR014717">
    <property type="entry name" value="Transl_elong_EF1B/ribsomal_bS6"/>
</dbReference>
<dbReference type="FunFam" id="3.30.70.60:FF:000002">
    <property type="entry name" value="30S ribosomal protein S6"/>
    <property type="match status" value="1"/>
</dbReference>
<gene>
    <name evidence="8" type="primary">rpsF</name>
    <name evidence="9" type="ORF">HH215_22980</name>
</gene>
<evidence type="ECO:0000256" key="3">
    <source>
        <dbReference type="ARBA" id="ARBA00022884"/>
    </source>
</evidence>
<dbReference type="InterPro" id="IPR035980">
    <property type="entry name" value="Ribosomal_bS6_sf"/>
</dbReference>
<dbReference type="Proteomes" id="UP000502248">
    <property type="component" value="Chromosome"/>
</dbReference>
<dbReference type="GO" id="GO:0006412">
    <property type="term" value="P:translation"/>
    <property type="evidence" value="ECO:0007669"/>
    <property type="project" value="UniProtKB-UniRule"/>
</dbReference>
<comment type="function">
    <text evidence="6 8">Binds together with bS18 to 16S ribosomal RNA.</text>
</comment>
<dbReference type="EMBL" id="CP051680">
    <property type="protein sequence ID" value="QJD85766.1"/>
    <property type="molecule type" value="Genomic_DNA"/>
</dbReference>
<name>A0A7Z2VLZ6_9BACL</name>
<keyword evidence="5 8" id="KW-0687">Ribonucleoprotein</keyword>
<dbReference type="InterPro" id="IPR020814">
    <property type="entry name" value="Ribosomal_S6_plastid/chlpt"/>
</dbReference>
<dbReference type="GO" id="GO:0005737">
    <property type="term" value="C:cytoplasm"/>
    <property type="evidence" value="ECO:0007669"/>
    <property type="project" value="UniProtKB-ARBA"/>
</dbReference>
<dbReference type="AlphaFoldDB" id="A0A7Z2VLZ6"/>
<dbReference type="RefSeq" id="WP_169282025.1">
    <property type="nucleotide sequence ID" value="NZ_CP051680.1"/>
</dbReference>
<keyword evidence="4 8" id="KW-0689">Ribosomal protein</keyword>
<dbReference type="PROSITE" id="PS01048">
    <property type="entry name" value="RIBOSOMAL_S6"/>
    <property type="match status" value="1"/>
</dbReference>
<dbReference type="PANTHER" id="PTHR21011">
    <property type="entry name" value="MITOCHONDRIAL 28S RIBOSOMAL PROTEIN S6"/>
    <property type="match status" value="1"/>
</dbReference>
<sequence length="95" mass="11040">MRNYELMYIIRPDVEQETVQAVVEKFQGIIGNGGEIVKHDIMGKRRLAYEINKHRDGTYVLVHFSATSDVVTELERVLKITDEVIRHMVVREQIA</sequence>
<dbReference type="GO" id="GO:0005840">
    <property type="term" value="C:ribosome"/>
    <property type="evidence" value="ECO:0007669"/>
    <property type="project" value="UniProtKB-KW"/>
</dbReference>
<keyword evidence="10" id="KW-1185">Reference proteome</keyword>
<protein>
    <recommendedName>
        <fullName evidence="7 8">Small ribosomal subunit protein bS6</fullName>
    </recommendedName>
</protein>
<dbReference type="KEGG" id="cheb:HH215_22980"/>
<evidence type="ECO:0000313" key="10">
    <source>
        <dbReference type="Proteomes" id="UP000502248"/>
    </source>
</evidence>
<comment type="similarity">
    <text evidence="1 8">Belongs to the bacterial ribosomal protein bS6 family.</text>
</comment>
<evidence type="ECO:0000256" key="7">
    <source>
        <dbReference type="ARBA" id="ARBA00035294"/>
    </source>
</evidence>
<dbReference type="Gene3D" id="3.30.70.60">
    <property type="match status" value="1"/>
</dbReference>
<proteinExistence type="inferred from homology"/>
<accession>A0A7Z2VLZ6</accession>
<dbReference type="InterPro" id="IPR020815">
    <property type="entry name" value="Ribosomal_bS6_CS"/>
</dbReference>
<dbReference type="Pfam" id="PF01250">
    <property type="entry name" value="Ribosomal_S6"/>
    <property type="match status" value="1"/>
</dbReference>
<dbReference type="PANTHER" id="PTHR21011:SF1">
    <property type="entry name" value="SMALL RIBOSOMAL SUBUNIT PROTEIN BS6M"/>
    <property type="match status" value="1"/>
</dbReference>
<organism evidence="9 10">
    <name type="scientific">Cohnella herbarum</name>
    <dbReference type="NCBI Taxonomy" id="2728023"/>
    <lineage>
        <taxon>Bacteria</taxon>
        <taxon>Bacillati</taxon>
        <taxon>Bacillota</taxon>
        <taxon>Bacilli</taxon>
        <taxon>Bacillales</taxon>
        <taxon>Paenibacillaceae</taxon>
        <taxon>Cohnella</taxon>
    </lineage>
</organism>
<evidence type="ECO:0000256" key="6">
    <source>
        <dbReference type="ARBA" id="ARBA00035104"/>
    </source>
</evidence>
<evidence type="ECO:0000256" key="4">
    <source>
        <dbReference type="ARBA" id="ARBA00022980"/>
    </source>
</evidence>
<reference evidence="9 10" key="1">
    <citation type="submission" date="2020-04" db="EMBL/GenBank/DDBJ databases">
        <title>Genome sequencing of novel species.</title>
        <authorList>
            <person name="Heo J."/>
            <person name="Kim S.-J."/>
            <person name="Kim J.-S."/>
            <person name="Hong S.-B."/>
            <person name="Kwon S.-W."/>
        </authorList>
    </citation>
    <scope>NUCLEOTIDE SEQUENCE [LARGE SCALE GENOMIC DNA]</scope>
    <source>
        <strain evidence="9 10">MFER-1</strain>
    </source>
</reference>
<evidence type="ECO:0000313" key="9">
    <source>
        <dbReference type="EMBL" id="QJD85766.1"/>
    </source>
</evidence>
<evidence type="ECO:0000256" key="2">
    <source>
        <dbReference type="ARBA" id="ARBA00022730"/>
    </source>
</evidence>
<dbReference type="InterPro" id="IPR000529">
    <property type="entry name" value="Ribosomal_bS6"/>
</dbReference>
<dbReference type="GO" id="GO:0003735">
    <property type="term" value="F:structural constituent of ribosome"/>
    <property type="evidence" value="ECO:0007669"/>
    <property type="project" value="InterPro"/>
</dbReference>
<evidence type="ECO:0000256" key="5">
    <source>
        <dbReference type="ARBA" id="ARBA00023274"/>
    </source>
</evidence>
<dbReference type="SUPFAM" id="SSF54995">
    <property type="entry name" value="Ribosomal protein S6"/>
    <property type="match status" value="1"/>
</dbReference>
<dbReference type="GO" id="GO:1990904">
    <property type="term" value="C:ribonucleoprotein complex"/>
    <property type="evidence" value="ECO:0007669"/>
    <property type="project" value="UniProtKB-KW"/>
</dbReference>
<dbReference type="GO" id="GO:0070181">
    <property type="term" value="F:small ribosomal subunit rRNA binding"/>
    <property type="evidence" value="ECO:0007669"/>
    <property type="project" value="TreeGrafter"/>
</dbReference>
<dbReference type="HAMAP" id="MF_00360">
    <property type="entry name" value="Ribosomal_bS6"/>
    <property type="match status" value="1"/>
</dbReference>